<keyword evidence="8" id="KW-1185">Reference proteome</keyword>
<dbReference type="GO" id="GO:0072686">
    <property type="term" value="C:mitotic spindle"/>
    <property type="evidence" value="ECO:0007669"/>
    <property type="project" value="TreeGrafter"/>
</dbReference>
<accession>A0AAV8S208</accession>
<evidence type="ECO:0000313" key="7">
    <source>
        <dbReference type="EMBL" id="KAJ8513451.1"/>
    </source>
</evidence>
<dbReference type="Gene3D" id="1.10.10.1890">
    <property type="entry name" value="Ska1 microtubule binding domain-like"/>
    <property type="match status" value="1"/>
</dbReference>
<reference evidence="7 8" key="1">
    <citation type="submission" date="2022-12" db="EMBL/GenBank/DDBJ databases">
        <title>Chromosome-scale assembly of the Ensete ventricosum genome.</title>
        <authorList>
            <person name="Dussert Y."/>
            <person name="Stocks J."/>
            <person name="Wendawek A."/>
            <person name="Woldeyes F."/>
            <person name="Nichols R.A."/>
            <person name="Borrell J.S."/>
        </authorList>
    </citation>
    <scope>NUCLEOTIDE SEQUENCE [LARGE SCALE GENOMIC DNA]</scope>
    <source>
        <strain evidence="8">cv. Maze</strain>
        <tissue evidence="7">Seeds</tissue>
    </source>
</reference>
<dbReference type="PANTHER" id="PTHR28573">
    <property type="entry name" value="SPINDLE AND KINETOCHORE-ASSOCIATED PROTEIN 1"/>
    <property type="match status" value="1"/>
</dbReference>
<dbReference type="GO" id="GO:0007059">
    <property type="term" value="P:chromosome segregation"/>
    <property type="evidence" value="ECO:0007669"/>
    <property type="project" value="InterPro"/>
</dbReference>
<dbReference type="GO" id="GO:0000940">
    <property type="term" value="C:outer kinetochore"/>
    <property type="evidence" value="ECO:0007669"/>
    <property type="project" value="TreeGrafter"/>
</dbReference>
<feature type="region of interest" description="Disordered" evidence="6">
    <location>
        <begin position="98"/>
        <end position="117"/>
    </location>
</feature>
<name>A0AAV8S208_ENSVE</name>
<proteinExistence type="inferred from homology"/>
<evidence type="ECO:0000256" key="3">
    <source>
        <dbReference type="ARBA" id="ARBA00068507"/>
    </source>
</evidence>
<evidence type="ECO:0000256" key="2">
    <source>
        <dbReference type="ARBA" id="ARBA00023054"/>
    </source>
</evidence>
<dbReference type="EMBL" id="JAQQAF010000001">
    <property type="protein sequence ID" value="KAJ8513451.1"/>
    <property type="molecule type" value="Genomic_DNA"/>
</dbReference>
<dbReference type="GO" id="GO:0008017">
    <property type="term" value="F:microtubule binding"/>
    <property type="evidence" value="ECO:0007669"/>
    <property type="project" value="InterPro"/>
</dbReference>
<comment type="caution">
    <text evidence="7">The sequence shown here is derived from an EMBL/GenBank/DDBJ whole genome shotgun (WGS) entry which is preliminary data.</text>
</comment>
<protein>
    <recommendedName>
        <fullName evidence="3">SKA complex subunit 1 homolog</fullName>
    </recommendedName>
    <alternativeName>
        <fullName evidence="4">Spindle and kinetochore-associated protein 1 homolog</fullName>
    </alternativeName>
</protein>
<dbReference type="GO" id="GO:0031110">
    <property type="term" value="P:regulation of microtubule polymerization or depolymerization"/>
    <property type="evidence" value="ECO:0007669"/>
    <property type="project" value="TreeGrafter"/>
</dbReference>
<organism evidence="7 8">
    <name type="scientific">Ensete ventricosum</name>
    <name type="common">Abyssinian banana</name>
    <name type="synonym">Musa ensete</name>
    <dbReference type="NCBI Taxonomy" id="4639"/>
    <lineage>
        <taxon>Eukaryota</taxon>
        <taxon>Viridiplantae</taxon>
        <taxon>Streptophyta</taxon>
        <taxon>Embryophyta</taxon>
        <taxon>Tracheophyta</taxon>
        <taxon>Spermatophyta</taxon>
        <taxon>Magnoliopsida</taxon>
        <taxon>Liliopsida</taxon>
        <taxon>Zingiberales</taxon>
        <taxon>Musaceae</taxon>
        <taxon>Ensete</taxon>
    </lineage>
</organism>
<keyword evidence="2 5" id="KW-0175">Coiled coil</keyword>
<comment type="similarity">
    <text evidence="1">Belongs to the SKA1 family.</text>
</comment>
<gene>
    <name evidence="7" type="ORF">OPV22_003885</name>
</gene>
<evidence type="ECO:0000256" key="6">
    <source>
        <dbReference type="SAM" id="MobiDB-lite"/>
    </source>
</evidence>
<dbReference type="GO" id="GO:0000278">
    <property type="term" value="P:mitotic cell cycle"/>
    <property type="evidence" value="ECO:0007669"/>
    <property type="project" value="TreeGrafter"/>
</dbReference>
<evidence type="ECO:0000256" key="5">
    <source>
        <dbReference type="SAM" id="Coils"/>
    </source>
</evidence>
<feature type="compositionally biased region" description="Polar residues" evidence="6">
    <location>
        <begin position="99"/>
        <end position="113"/>
    </location>
</feature>
<sequence>MDLKQAGSSLDALVSSFHTRIVELQELVIARNMYPSTSMPDLSAVDATLKTMESQIQAIKDRLQEERNAIPKAKKLIDLSQRQQRKLQHMLAHMPPSMLKNQSRSDQNPSSSLVPDDSGLDILHEPCHLKEEPVAIPKGKKCTSPAPRWYISAEELDSLSSYMRGRLTLDKVNIAINEIAIYAEANSHLVSCPKKKLAEDTWEKALELRDIATTEAVKGKHFFLETDIKGPGLKLDNTGKAILTVLRHLGRILEARIGHHHGDDPIWPLLTAVPEDPVDFGSDCKVEPMISGRKPLGAGTTSHGRGSRRTMRLGPLRRFRHPLGLWYENWTYRLAPTVNGKHEALAWLCEGLGFFASLGL</sequence>
<dbReference type="InterPro" id="IPR009829">
    <property type="entry name" value="SKA1"/>
</dbReference>
<dbReference type="Pfam" id="PF07160">
    <property type="entry name" value="SKA1"/>
    <property type="match status" value="1"/>
</dbReference>
<dbReference type="GO" id="GO:0005876">
    <property type="term" value="C:spindle microtubule"/>
    <property type="evidence" value="ECO:0007669"/>
    <property type="project" value="TreeGrafter"/>
</dbReference>
<dbReference type="FunFam" id="1.10.10.1890:FF:000002">
    <property type="entry name" value="Spindle and kinetochore-associated protein 1"/>
    <property type="match status" value="1"/>
</dbReference>
<evidence type="ECO:0000313" key="8">
    <source>
        <dbReference type="Proteomes" id="UP001222027"/>
    </source>
</evidence>
<dbReference type="Proteomes" id="UP001222027">
    <property type="component" value="Unassembled WGS sequence"/>
</dbReference>
<dbReference type="InterPro" id="IPR042031">
    <property type="entry name" value="SKA1_MBD_sf"/>
</dbReference>
<evidence type="ECO:0000256" key="4">
    <source>
        <dbReference type="ARBA" id="ARBA00075755"/>
    </source>
</evidence>
<dbReference type="GO" id="GO:0051301">
    <property type="term" value="P:cell division"/>
    <property type="evidence" value="ECO:0007669"/>
    <property type="project" value="InterPro"/>
</dbReference>
<dbReference type="PANTHER" id="PTHR28573:SF1">
    <property type="entry name" value="SPINDLE AND KINETOCHORE-ASSOCIATED PROTEIN 1"/>
    <property type="match status" value="1"/>
</dbReference>
<feature type="coiled-coil region" evidence="5">
    <location>
        <begin position="42"/>
        <end position="76"/>
    </location>
</feature>
<evidence type="ECO:0000256" key="1">
    <source>
        <dbReference type="ARBA" id="ARBA00006836"/>
    </source>
</evidence>
<dbReference type="AlphaFoldDB" id="A0AAV8S208"/>